<organism evidence="1 2">
    <name type="scientific">Rubripirellula tenax</name>
    <dbReference type="NCBI Taxonomy" id="2528015"/>
    <lineage>
        <taxon>Bacteria</taxon>
        <taxon>Pseudomonadati</taxon>
        <taxon>Planctomycetota</taxon>
        <taxon>Planctomycetia</taxon>
        <taxon>Pirellulales</taxon>
        <taxon>Pirellulaceae</taxon>
        <taxon>Rubripirellula</taxon>
    </lineage>
</organism>
<comment type="caution">
    <text evidence="1">The sequence shown here is derived from an EMBL/GenBank/DDBJ whole genome shotgun (WGS) entry which is preliminary data.</text>
</comment>
<dbReference type="EMBL" id="SJPW01000007">
    <property type="protein sequence ID" value="TWU47444.1"/>
    <property type="molecule type" value="Genomic_DNA"/>
</dbReference>
<name>A0A5C6EG65_9BACT</name>
<reference evidence="1 2" key="1">
    <citation type="submission" date="2019-02" db="EMBL/GenBank/DDBJ databases">
        <title>Deep-cultivation of Planctomycetes and their phenomic and genomic characterization uncovers novel biology.</title>
        <authorList>
            <person name="Wiegand S."/>
            <person name="Jogler M."/>
            <person name="Boedeker C."/>
            <person name="Pinto D."/>
            <person name="Vollmers J."/>
            <person name="Rivas-Marin E."/>
            <person name="Kohn T."/>
            <person name="Peeters S.H."/>
            <person name="Heuer A."/>
            <person name="Rast P."/>
            <person name="Oberbeckmann S."/>
            <person name="Bunk B."/>
            <person name="Jeske O."/>
            <person name="Meyerdierks A."/>
            <person name="Storesund J.E."/>
            <person name="Kallscheuer N."/>
            <person name="Luecker S."/>
            <person name="Lage O.M."/>
            <person name="Pohl T."/>
            <person name="Merkel B.J."/>
            <person name="Hornburger P."/>
            <person name="Mueller R.-W."/>
            <person name="Bruemmer F."/>
            <person name="Labrenz M."/>
            <person name="Spormann A.M."/>
            <person name="Op Den Camp H."/>
            <person name="Overmann J."/>
            <person name="Amann R."/>
            <person name="Jetten M.S.M."/>
            <person name="Mascher T."/>
            <person name="Medema M.H."/>
            <person name="Devos D.P."/>
            <person name="Kaster A.-K."/>
            <person name="Ovreas L."/>
            <person name="Rohde M."/>
            <person name="Galperin M.Y."/>
            <person name="Jogler C."/>
        </authorList>
    </citation>
    <scope>NUCLEOTIDE SEQUENCE [LARGE SCALE GENOMIC DNA]</scope>
    <source>
        <strain evidence="1 2">Poly51</strain>
    </source>
</reference>
<evidence type="ECO:0000313" key="2">
    <source>
        <dbReference type="Proteomes" id="UP000318288"/>
    </source>
</evidence>
<dbReference type="AlphaFoldDB" id="A0A5C6EG65"/>
<gene>
    <name evidence="1" type="ORF">Poly51_52440</name>
</gene>
<dbReference type="Proteomes" id="UP000318288">
    <property type="component" value="Unassembled WGS sequence"/>
</dbReference>
<proteinExistence type="predicted"/>
<evidence type="ECO:0000313" key="1">
    <source>
        <dbReference type="EMBL" id="TWU47444.1"/>
    </source>
</evidence>
<keyword evidence="2" id="KW-1185">Reference proteome</keyword>
<accession>A0A5C6EG65</accession>
<protein>
    <submittedName>
        <fullName evidence="1">Uncharacterized protein</fullName>
    </submittedName>
</protein>
<sequence length="68" mass="7461">MAQIVSPVPRNAIASAWVTEMLTYVKASAAPVPVNMECSFVGFFSPMVTESTRINWPDNHFFLVLGSV</sequence>